<protein>
    <recommendedName>
        <fullName evidence="4">ZAD domain-containing protein</fullName>
    </recommendedName>
</protein>
<evidence type="ECO:0000256" key="1">
    <source>
        <dbReference type="SAM" id="MobiDB-lite"/>
    </source>
</evidence>
<evidence type="ECO:0000313" key="2">
    <source>
        <dbReference type="EMBL" id="VDI03656.1"/>
    </source>
</evidence>
<organism evidence="2 3">
    <name type="scientific">Mytilus galloprovincialis</name>
    <name type="common">Mediterranean mussel</name>
    <dbReference type="NCBI Taxonomy" id="29158"/>
    <lineage>
        <taxon>Eukaryota</taxon>
        <taxon>Metazoa</taxon>
        <taxon>Spiralia</taxon>
        <taxon>Lophotrochozoa</taxon>
        <taxon>Mollusca</taxon>
        <taxon>Bivalvia</taxon>
        <taxon>Autobranchia</taxon>
        <taxon>Pteriomorphia</taxon>
        <taxon>Mytilida</taxon>
        <taxon>Mytiloidea</taxon>
        <taxon>Mytilidae</taxon>
        <taxon>Mytilinae</taxon>
        <taxon>Mytilus</taxon>
    </lineage>
</organism>
<dbReference type="EMBL" id="UYJE01001613">
    <property type="protein sequence ID" value="VDI03656.1"/>
    <property type="molecule type" value="Genomic_DNA"/>
</dbReference>
<name>A0A8B6CEY3_MYTGA</name>
<keyword evidence="3" id="KW-1185">Reference proteome</keyword>
<feature type="region of interest" description="Disordered" evidence="1">
    <location>
        <begin position="111"/>
        <end position="170"/>
    </location>
</feature>
<accession>A0A8B6CEY3</accession>
<sequence length="297" mass="33848">MEWESSVCLHCSHVFDKNLKSERRRKVSNISDVDFIDIIAKTYSLDFDLLKKFLDTNEDVYICAKCYNSVKSVSTNSKKYEQSKTSLTDSASNDFKNLSIQIEYRSITSKSGSSALKRNRNSLTPTKSGCTPRSKKQDKNVNVSTTKTPKNNRRRLCFSDKKSTQSPGPKVKVNIGYRGSSRNTVLKGHEKLACRALVMKQYKTAVNHMFALDVKKEIGIVIKKKINKEITEIVKNKESLLRSSNLSSFSWKSAYKQLENKCPLTMDLLQTICGRRKKMNRDLSPAWPSFCLPEISK</sequence>
<comment type="caution">
    <text evidence="2">The sequence shown here is derived from an EMBL/GenBank/DDBJ whole genome shotgun (WGS) entry which is preliminary data.</text>
</comment>
<gene>
    <name evidence="2" type="ORF">MGAL_10B017314</name>
</gene>
<evidence type="ECO:0000313" key="3">
    <source>
        <dbReference type="Proteomes" id="UP000596742"/>
    </source>
</evidence>
<dbReference type="AlphaFoldDB" id="A0A8B6CEY3"/>
<dbReference type="Proteomes" id="UP000596742">
    <property type="component" value="Unassembled WGS sequence"/>
</dbReference>
<reference evidence="2" key="1">
    <citation type="submission" date="2018-11" db="EMBL/GenBank/DDBJ databases">
        <authorList>
            <person name="Alioto T."/>
            <person name="Alioto T."/>
        </authorList>
    </citation>
    <scope>NUCLEOTIDE SEQUENCE</scope>
</reference>
<proteinExistence type="predicted"/>
<feature type="compositionally biased region" description="Polar residues" evidence="1">
    <location>
        <begin position="111"/>
        <end position="131"/>
    </location>
</feature>
<evidence type="ECO:0008006" key="4">
    <source>
        <dbReference type="Google" id="ProtNLM"/>
    </source>
</evidence>
<feature type="compositionally biased region" description="Polar residues" evidence="1">
    <location>
        <begin position="140"/>
        <end position="149"/>
    </location>
</feature>